<evidence type="ECO:0000256" key="2">
    <source>
        <dbReference type="ARBA" id="ARBA00004286"/>
    </source>
</evidence>
<evidence type="ECO:0000256" key="4">
    <source>
        <dbReference type="ARBA" id="ARBA00023242"/>
    </source>
</evidence>
<feature type="domain" description="CENP-T/Histone H4 histone fold" evidence="6">
    <location>
        <begin position="370"/>
        <end position="476"/>
    </location>
</feature>
<proteinExistence type="predicted"/>
<dbReference type="AlphaFoldDB" id="A0A8A3P672"/>
<dbReference type="InterPro" id="IPR009072">
    <property type="entry name" value="Histone-fold"/>
</dbReference>
<accession>A0A8A3P672</accession>
<evidence type="ECO:0000256" key="3">
    <source>
        <dbReference type="ARBA" id="ARBA00022454"/>
    </source>
</evidence>
<sequence length="491" mass="54654">MTGRPETPLRRTSSVGPSPLGQLRTPGRGSRLGGSELRTNALTPHGRAALREVEARRAGLTPGKDRRRSGMQQRETPRDILRLLSRTLAPQTLPTVPSPQREPNNTRRQTLLLDDVFDDDPNLVPPRLSIPLDDENEDDESLLLPSLAALEEENLTTRSIELPRRAVNEQPNRLFSRGSFGSIRESDRFGNLNEAELDRDVMGSSFFEGNDYENDDFPDMANSPFFGSERAGMRGDFETGLHRRSLLPGRSSDIRPYNSPSEERDATFVFTVPQPESPAQLVSSPSLETTQIGDPAMDNPSLPPENIPGGDLAMDEEAMNGKNDSPMLSIGTFENSRLSDDERFKEPLPKSIPETLKRAPQKKNNKVSKHGLKYSSLPLGVVKKHASNFARNGASKGEKLSRDALDAIMQATDWFFEQISEDLSTYSEHAGRKTIDKSDVLMLMKRQRQTNATTTPFSLAQSRLPRELLQDVRMIPPLISKDRSRKKSSGS</sequence>
<dbReference type="OrthoDB" id="10071681at2759"/>
<evidence type="ECO:0000313" key="7">
    <source>
        <dbReference type="EMBL" id="QSZ31066.1"/>
    </source>
</evidence>
<dbReference type="InterPro" id="IPR035425">
    <property type="entry name" value="CENP-T/H4_C"/>
</dbReference>
<dbReference type="GO" id="GO:0000712">
    <property type="term" value="P:resolution of meiotic recombination intermediates"/>
    <property type="evidence" value="ECO:0007669"/>
    <property type="project" value="TreeGrafter"/>
</dbReference>
<dbReference type="PANTHER" id="PTHR22980">
    <property type="entry name" value="CORTISTATIN"/>
    <property type="match status" value="1"/>
</dbReference>
<keyword evidence="8" id="KW-1185">Reference proteome</keyword>
<gene>
    <name evidence="7" type="ORF">DSL72_000627</name>
</gene>
<dbReference type="EMBL" id="CP063406">
    <property type="protein sequence ID" value="QSZ31066.1"/>
    <property type="molecule type" value="Genomic_DNA"/>
</dbReference>
<keyword evidence="4" id="KW-0539">Nucleus</keyword>
<dbReference type="GO" id="GO:0031297">
    <property type="term" value="P:replication fork processing"/>
    <property type="evidence" value="ECO:0007669"/>
    <property type="project" value="TreeGrafter"/>
</dbReference>
<evidence type="ECO:0000256" key="1">
    <source>
        <dbReference type="ARBA" id="ARBA00004123"/>
    </source>
</evidence>
<comment type="subcellular location">
    <subcellularLocation>
        <location evidence="2">Chromosome</location>
    </subcellularLocation>
    <subcellularLocation>
        <location evidence="1">Nucleus</location>
    </subcellularLocation>
</comment>
<dbReference type="GO" id="GO:0003682">
    <property type="term" value="F:chromatin binding"/>
    <property type="evidence" value="ECO:0007669"/>
    <property type="project" value="TreeGrafter"/>
</dbReference>
<dbReference type="GO" id="GO:0046982">
    <property type="term" value="F:protein heterodimerization activity"/>
    <property type="evidence" value="ECO:0007669"/>
    <property type="project" value="InterPro"/>
</dbReference>
<dbReference type="PANTHER" id="PTHR22980:SF5">
    <property type="entry name" value="CENP-T_HISTONE H4 HISTONE FOLD DOMAIN-CONTAINING PROTEIN"/>
    <property type="match status" value="1"/>
</dbReference>
<keyword evidence="3" id="KW-0158">Chromosome</keyword>
<organism evidence="7 8">
    <name type="scientific">Monilinia vaccinii-corymbosi</name>
    <dbReference type="NCBI Taxonomy" id="61207"/>
    <lineage>
        <taxon>Eukaryota</taxon>
        <taxon>Fungi</taxon>
        <taxon>Dikarya</taxon>
        <taxon>Ascomycota</taxon>
        <taxon>Pezizomycotina</taxon>
        <taxon>Leotiomycetes</taxon>
        <taxon>Helotiales</taxon>
        <taxon>Sclerotiniaceae</taxon>
        <taxon>Monilinia</taxon>
    </lineage>
</organism>
<evidence type="ECO:0000256" key="5">
    <source>
        <dbReference type="SAM" id="MobiDB-lite"/>
    </source>
</evidence>
<dbReference type="Pfam" id="PF15511">
    <property type="entry name" value="CENP-T_C"/>
    <property type="match status" value="1"/>
</dbReference>
<reference evidence="7" key="1">
    <citation type="submission" date="2020-10" db="EMBL/GenBank/DDBJ databases">
        <title>Genome Sequence of Monilinia vaccinii-corymbosi Sheds Light on Mummy Berry Disease Infection of Blueberry and Mating Type.</title>
        <authorList>
            <person name="Yow A.G."/>
            <person name="Zhang Y."/>
            <person name="Bansal K."/>
            <person name="Eacker S.M."/>
            <person name="Sullivan S."/>
            <person name="Liachko I."/>
            <person name="Cubeta M.A."/>
            <person name="Rollins J.A."/>
            <person name="Ashrafi H."/>
        </authorList>
    </citation>
    <scope>NUCLEOTIDE SEQUENCE</scope>
    <source>
        <strain evidence="7">RL-1</strain>
    </source>
</reference>
<dbReference type="GO" id="GO:0071821">
    <property type="term" value="C:FANCM-MHF complex"/>
    <property type="evidence" value="ECO:0007669"/>
    <property type="project" value="TreeGrafter"/>
</dbReference>
<dbReference type="SUPFAM" id="SSF47113">
    <property type="entry name" value="Histone-fold"/>
    <property type="match status" value="1"/>
</dbReference>
<dbReference type="Proteomes" id="UP000672032">
    <property type="component" value="Chromosome 2"/>
</dbReference>
<evidence type="ECO:0000313" key="8">
    <source>
        <dbReference type="Proteomes" id="UP000672032"/>
    </source>
</evidence>
<dbReference type="Gene3D" id="1.10.20.10">
    <property type="entry name" value="Histone, subunit A"/>
    <property type="match status" value="1"/>
</dbReference>
<feature type="region of interest" description="Disordered" evidence="5">
    <location>
        <begin position="1"/>
        <end position="78"/>
    </location>
</feature>
<evidence type="ECO:0000259" key="6">
    <source>
        <dbReference type="Pfam" id="PF15511"/>
    </source>
</evidence>
<protein>
    <recommendedName>
        <fullName evidence="6">CENP-T/Histone H4 histone fold domain-containing protein</fullName>
    </recommendedName>
</protein>
<name>A0A8A3P672_9HELO</name>
<feature type="compositionally biased region" description="Low complexity" evidence="5">
    <location>
        <begin position="27"/>
        <end position="38"/>
    </location>
</feature>
<dbReference type="CDD" id="cd22920">
    <property type="entry name" value="HFD_CENP-T"/>
    <property type="match status" value="1"/>
</dbReference>
<dbReference type="GO" id="GO:0005694">
    <property type="term" value="C:chromosome"/>
    <property type="evidence" value="ECO:0007669"/>
    <property type="project" value="UniProtKB-SubCell"/>
</dbReference>